<evidence type="ECO:0000256" key="1">
    <source>
        <dbReference type="ARBA" id="ARBA00004713"/>
    </source>
</evidence>
<feature type="domain" description="3-deoxy-D-manno-octulosonic-acid transferase N-terminal" evidence="8">
    <location>
        <begin position="35"/>
        <end position="209"/>
    </location>
</feature>
<evidence type="ECO:0000256" key="6">
    <source>
        <dbReference type="ARBA" id="ARBA00049183"/>
    </source>
</evidence>
<dbReference type="InterPro" id="IPR039901">
    <property type="entry name" value="Kdotransferase"/>
</dbReference>
<comment type="catalytic activity">
    <reaction evidence="6 7">
        <text>lipid IVA (E. coli) + CMP-3-deoxy-beta-D-manno-octulosonate = alpha-Kdo-(2-&gt;6)-lipid IVA (E. coli) + CMP + H(+)</text>
        <dbReference type="Rhea" id="RHEA:28066"/>
        <dbReference type="ChEBI" id="CHEBI:15378"/>
        <dbReference type="ChEBI" id="CHEBI:58603"/>
        <dbReference type="ChEBI" id="CHEBI:60364"/>
        <dbReference type="ChEBI" id="CHEBI:60377"/>
        <dbReference type="ChEBI" id="CHEBI:85987"/>
        <dbReference type="EC" id="2.4.99.12"/>
    </reaction>
</comment>
<comment type="caution">
    <text evidence="9">The sequence shown here is derived from an EMBL/GenBank/DDBJ whole genome shotgun (WGS) entry which is preliminary data.</text>
</comment>
<dbReference type="Gene3D" id="3.40.50.2000">
    <property type="entry name" value="Glycogen Phosphorylase B"/>
    <property type="match status" value="1"/>
</dbReference>
<comment type="subcellular location">
    <subcellularLocation>
        <location evidence="7">Cell membrane</location>
    </subcellularLocation>
</comment>
<keyword evidence="9" id="KW-0328">Glycosyltransferase</keyword>
<accession>A0ABV3TF87</accession>
<protein>
    <recommendedName>
        <fullName evidence="3 7">3-deoxy-D-manno-octulosonic acid transferase</fullName>
        <shortName evidence="7">Kdo transferase</shortName>
        <ecNumber evidence="2 7">2.4.99.12</ecNumber>
    </recommendedName>
    <alternativeName>
        <fullName evidence="5 7">Lipid IV(A) 3-deoxy-D-manno-octulosonic acid transferase</fullName>
    </alternativeName>
</protein>
<comment type="pathway">
    <text evidence="1 7">Bacterial outer membrane biogenesis; LPS core biosynthesis.</text>
</comment>
<keyword evidence="4 7" id="KW-0808">Transferase</keyword>
<evidence type="ECO:0000256" key="5">
    <source>
        <dbReference type="ARBA" id="ARBA00031445"/>
    </source>
</evidence>
<keyword evidence="10" id="KW-1185">Reference proteome</keyword>
<name>A0ABV3TF87_9GAMM</name>
<comment type="function">
    <text evidence="7">Involved in lipopolysaccharide (LPS) biosynthesis. Catalyzes the transfer of 3-deoxy-D-manno-octulosonate (Kdo) residue(s) from CMP-Kdo to lipid IV(A), the tetraacyldisaccharide-1,4'-bisphosphate precursor of lipid A.</text>
</comment>
<dbReference type="Pfam" id="PF04413">
    <property type="entry name" value="Glycos_transf_N"/>
    <property type="match status" value="1"/>
</dbReference>
<gene>
    <name evidence="9" type="ORF">V6X73_09195</name>
</gene>
<evidence type="ECO:0000256" key="4">
    <source>
        <dbReference type="ARBA" id="ARBA00022679"/>
    </source>
</evidence>
<dbReference type="Gene3D" id="3.40.50.11720">
    <property type="entry name" value="3-Deoxy-D-manno-octulosonic-acid transferase, N-terminal domain"/>
    <property type="match status" value="1"/>
</dbReference>
<organism evidence="9 10">
    <name type="scientific">Spiribacter pallidus</name>
    <dbReference type="NCBI Taxonomy" id="1987936"/>
    <lineage>
        <taxon>Bacteria</taxon>
        <taxon>Pseudomonadati</taxon>
        <taxon>Pseudomonadota</taxon>
        <taxon>Gammaproteobacteria</taxon>
        <taxon>Chromatiales</taxon>
        <taxon>Ectothiorhodospiraceae</taxon>
        <taxon>Spiribacter</taxon>
    </lineage>
</organism>
<keyword evidence="7" id="KW-0472">Membrane</keyword>
<sequence length="420" mass="44591">MTPLVYRALSRLALPAVLARLYWQGQRDKAGRAGLAERLGRPGEVSGGPVVWVHAASVGEVRAVAPLVRAMAAAGRSIHLTTNTTTGRQTVEQLDLPVAGVTLAPLDSPGVVARFLSTLRPVAAVMVELELWPNRLLALQKAGIPVALVNARLSEPSLHRYQRLGALIPAALGGVRRVAAQSPDDARRLATLGVPAQRIRTTGNLKFDQTLDEAQVAAGHRLREMLGQKRPVWVAASARSDEIAPILTAHERLLQAHPQALLILVPRHPDRVSLPPSAAAQAADWQWTTRSSGENPSATTRVFVGDTLGELPVFLAAADVAFVGGSLVPVGGHNPLEPALLGLPVLMGPHVRNVVEVDKLLAEAGGRRRVMDLHELADALTALFNEPALARRMGQAAQSVAAAHGGACKRTMDWVAPLLP</sequence>
<comment type="similarity">
    <text evidence="7">Belongs to the glycosyltransferase group 1 family.</text>
</comment>
<reference evidence="9 10" key="1">
    <citation type="submission" date="2024-02" db="EMBL/GenBank/DDBJ databases">
        <title>New especies of Spiribacter isolated from saline water.</title>
        <authorList>
            <person name="Leon M.J."/>
            <person name="De La Haba R."/>
            <person name="Sanchez-Porro C."/>
            <person name="Ventosa A."/>
        </authorList>
    </citation>
    <scope>NUCLEOTIDE SEQUENCE [LARGE SCALE GENOMIC DNA]</scope>
    <source>
        <strain evidence="10">ag22IC6-390</strain>
    </source>
</reference>
<evidence type="ECO:0000313" key="9">
    <source>
        <dbReference type="EMBL" id="MEX0469900.1"/>
    </source>
</evidence>
<evidence type="ECO:0000256" key="7">
    <source>
        <dbReference type="RuleBase" id="RU365103"/>
    </source>
</evidence>
<evidence type="ECO:0000256" key="3">
    <source>
        <dbReference type="ARBA" id="ARBA00019077"/>
    </source>
</evidence>
<dbReference type="RefSeq" id="WP_367959647.1">
    <property type="nucleotide sequence ID" value="NZ_JBAKFK010000004.1"/>
</dbReference>
<keyword evidence="7" id="KW-1003">Cell membrane</keyword>
<dbReference type="SUPFAM" id="SSF53756">
    <property type="entry name" value="UDP-Glycosyltransferase/glycogen phosphorylase"/>
    <property type="match status" value="1"/>
</dbReference>
<dbReference type="EMBL" id="JBAKFM010000004">
    <property type="protein sequence ID" value="MEX0469900.1"/>
    <property type="molecule type" value="Genomic_DNA"/>
</dbReference>
<proteinExistence type="inferred from homology"/>
<evidence type="ECO:0000313" key="10">
    <source>
        <dbReference type="Proteomes" id="UP001556709"/>
    </source>
</evidence>
<dbReference type="InterPro" id="IPR038107">
    <property type="entry name" value="Glycos_transf_N_sf"/>
</dbReference>
<dbReference type="PANTHER" id="PTHR42755">
    <property type="entry name" value="3-DEOXY-MANNO-OCTULOSONATE CYTIDYLYLTRANSFERASE"/>
    <property type="match status" value="1"/>
</dbReference>
<dbReference type="Proteomes" id="UP001556709">
    <property type="component" value="Unassembled WGS sequence"/>
</dbReference>
<dbReference type="EC" id="2.4.99.12" evidence="2 7"/>
<dbReference type="InterPro" id="IPR007507">
    <property type="entry name" value="Glycos_transf_N"/>
</dbReference>
<evidence type="ECO:0000259" key="8">
    <source>
        <dbReference type="Pfam" id="PF04413"/>
    </source>
</evidence>
<keyword evidence="7" id="KW-0448">Lipopolysaccharide biosynthesis</keyword>
<dbReference type="GO" id="GO:0043842">
    <property type="term" value="F:Kdo transferase activity"/>
    <property type="evidence" value="ECO:0007669"/>
    <property type="project" value="UniProtKB-EC"/>
</dbReference>
<evidence type="ECO:0000256" key="2">
    <source>
        <dbReference type="ARBA" id="ARBA00012621"/>
    </source>
</evidence>
<dbReference type="PANTHER" id="PTHR42755:SF1">
    <property type="entry name" value="3-DEOXY-D-MANNO-OCTULOSONIC ACID TRANSFERASE, MITOCHONDRIAL-RELATED"/>
    <property type="match status" value="1"/>
</dbReference>